<keyword evidence="1" id="KW-0472">Membrane</keyword>
<accession>A0ABW1PL42</accession>
<evidence type="ECO:0000313" key="2">
    <source>
        <dbReference type="EMBL" id="MFC6095666.1"/>
    </source>
</evidence>
<evidence type="ECO:0000256" key="1">
    <source>
        <dbReference type="SAM" id="Phobius"/>
    </source>
</evidence>
<dbReference type="Proteomes" id="UP001596287">
    <property type="component" value="Unassembled WGS sequence"/>
</dbReference>
<dbReference type="RefSeq" id="WP_379790321.1">
    <property type="nucleotide sequence ID" value="NZ_JBHSQB010000004.1"/>
</dbReference>
<name>A0ABW1PL42_9FLAO</name>
<proteinExistence type="predicted"/>
<comment type="caution">
    <text evidence="2">The sequence shown here is derived from an EMBL/GenBank/DDBJ whole genome shotgun (WGS) entry which is preliminary data.</text>
</comment>
<gene>
    <name evidence="2" type="ORF">ACFPVY_03325</name>
</gene>
<sequence length="119" mass="12923">MEKPITPLAHGIIDYGIIASLFVVPKTMDMDKKAQNLYSILGSSLGIYNAVTNHGAGILPLVSFKTHYKIDYFNLGLVGLLGFHRAIQKDKKALLFHAALVALATATVVLTDVSRKSKI</sequence>
<feature type="transmembrane region" description="Helical" evidence="1">
    <location>
        <begin position="6"/>
        <end position="24"/>
    </location>
</feature>
<keyword evidence="1" id="KW-1133">Transmembrane helix</keyword>
<feature type="transmembrane region" description="Helical" evidence="1">
    <location>
        <begin position="93"/>
        <end position="113"/>
    </location>
</feature>
<reference evidence="3" key="1">
    <citation type="journal article" date="2019" name="Int. J. Syst. Evol. Microbiol.">
        <title>The Global Catalogue of Microorganisms (GCM) 10K type strain sequencing project: providing services to taxonomists for standard genome sequencing and annotation.</title>
        <authorList>
            <consortium name="The Broad Institute Genomics Platform"/>
            <consortium name="The Broad Institute Genome Sequencing Center for Infectious Disease"/>
            <person name="Wu L."/>
            <person name="Ma J."/>
        </authorList>
    </citation>
    <scope>NUCLEOTIDE SEQUENCE [LARGE SCALE GENOMIC DNA]</scope>
    <source>
        <strain evidence="3">CCUG 49679</strain>
    </source>
</reference>
<evidence type="ECO:0000313" key="3">
    <source>
        <dbReference type="Proteomes" id="UP001596287"/>
    </source>
</evidence>
<protein>
    <recommendedName>
        <fullName evidence="4">DUF4184 family protein</fullName>
    </recommendedName>
</protein>
<organism evidence="2 3">
    <name type="scientific">Flavobacterium qiangtangense</name>
    <dbReference type="NCBI Taxonomy" id="1442595"/>
    <lineage>
        <taxon>Bacteria</taxon>
        <taxon>Pseudomonadati</taxon>
        <taxon>Bacteroidota</taxon>
        <taxon>Flavobacteriia</taxon>
        <taxon>Flavobacteriales</taxon>
        <taxon>Flavobacteriaceae</taxon>
        <taxon>Flavobacterium</taxon>
    </lineage>
</organism>
<keyword evidence="3" id="KW-1185">Reference proteome</keyword>
<evidence type="ECO:0008006" key="4">
    <source>
        <dbReference type="Google" id="ProtNLM"/>
    </source>
</evidence>
<keyword evidence="1" id="KW-0812">Transmembrane</keyword>
<dbReference type="EMBL" id="JBHSQB010000004">
    <property type="protein sequence ID" value="MFC6095666.1"/>
    <property type="molecule type" value="Genomic_DNA"/>
</dbReference>